<comment type="caution">
    <text evidence="1">The sequence shown here is derived from an EMBL/GenBank/DDBJ whole genome shotgun (WGS) entry which is preliminary data.</text>
</comment>
<evidence type="ECO:0000313" key="1">
    <source>
        <dbReference type="EMBL" id="MFC4357332.1"/>
    </source>
</evidence>
<dbReference type="AlphaFoldDB" id="A0ABD5P8W8"/>
<dbReference type="RefSeq" id="WP_267622369.1">
    <property type="nucleotide sequence ID" value="NZ_JAODIW010000006.1"/>
</dbReference>
<reference evidence="1 2" key="1">
    <citation type="journal article" date="2019" name="Int. J. Syst. Evol. Microbiol.">
        <title>The Global Catalogue of Microorganisms (GCM) 10K type strain sequencing project: providing services to taxonomists for standard genome sequencing and annotation.</title>
        <authorList>
            <consortium name="The Broad Institute Genomics Platform"/>
            <consortium name="The Broad Institute Genome Sequencing Center for Infectious Disease"/>
            <person name="Wu L."/>
            <person name="Ma J."/>
        </authorList>
    </citation>
    <scope>NUCLEOTIDE SEQUENCE [LARGE SCALE GENOMIC DNA]</scope>
    <source>
        <strain evidence="1 2">CGMCC 1.12553</strain>
    </source>
</reference>
<gene>
    <name evidence="1" type="ORF">ACFO0N_05135</name>
</gene>
<proteinExistence type="predicted"/>
<accession>A0ABD5P8W8</accession>
<protein>
    <submittedName>
        <fullName evidence="1">Uncharacterized protein</fullName>
    </submittedName>
</protein>
<organism evidence="1 2">
    <name type="scientific">Halobium salinum</name>
    <dbReference type="NCBI Taxonomy" id="1364940"/>
    <lineage>
        <taxon>Archaea</taxon>
        <taxon>Methanobacteriati</taxon>
        <taxon>Methanobacteriota</taxon>
        <taxon>Stenosarchaea group</taxon>
        <taxon>Halobacteria</taxon>
        <taxon>Halobacteriales</taxon>
        <taxon>Haloferacaceae</taxon>
        <taxon>Halobium</taxon>
    </lineage>
</organism>
<dbReference type="Proteomes" id="UP001595921">
    <property type="component" value="Unassembled WGS sequence"/>
</dbReference>
<evidence type="ECO:0000313" key="2">
    <source>
        <dbReference type="Proteomes" id="UP001595921"/>
    </source>
</evidence>
<name>A0ABD5P8W8_9EURY</name>
<keyword evidence="2" id="KW-1185">Reference proteome</keyword>
<dbReference type="EMBL" id="JBHSDS010000003">
    <property type="protein sequence ID" value="MFC4357332.1"/>
    <property type="molecule type" value="Genomic_DNA"/>
</dbReference>
<sequence length="147" mass="16113">MDCADTEPLGEYFDSAGGSGDVTHNRADGFVLSASPSAVSKGEALVLTLENVSAETLETGGYGQFAIQRRTDDGWKHVLSLRRSNFTSIAFRHRPGGGFRWAFTVSERGFSKGQYTMCTPLKPGEYRFVYWGLSGEKAVATRFRIGE</sequence>